<evidence type="ECO:0000313" key="2">
    <source>
        <dbReference type="EMBL" id="TYI94859.1"/>
    </source>
</evidence>
<proteinExistence type="predicted"/>
<keyword evidence="3" id="KW-1185">Reference proteome</keyword>
<keyword evidence="1" id="KW-0812">Transmembrane</keyword>
<sequence>MMMAHAPVSYGSRLSSRVRLSRLRPFRHFSPLRVLCLFLGFFLLFFFMLWELMFMFLTLILFFLVLGYFRIFDFVFLVLFRLFPFGELGFFFLVLFVLLRFV</sequence>
<dbReference type="AlphaFoldDB" id="A0A5D2W005"/>
<protein>
    <submittedName>
        <fullName evidence="2">Uncharacterized protein</fullName>
    </submittedName>
</protein>
<feature type="transmembrane region" description="Helical" evidence="1">
    <location>
        <begin position="53"/>
        <end position="71"/>
    </location>
</feature>
<name>A0A5D2W005_GOSMU</name>
<gene>
    <name evidence="2" type="ORF">E1A91_D02G235400v1</name>
</gene>
<dbReference type="EMBL" id="CM017650">
    <property type="protein sequence ID" value="TYI94859.1"/>
    <property type="molecule type" value="Genomic_DNA"/>
</dbReference>
<accession>A0A5D2W005</accession>
<feature type="transmembrane region" description="Helical" evidence="1">
    <location>
        <begin position="78"/>
        <end position="99"/>
    </location>
</feature>
<evidence type="ECO:0000313" key="3">
    <source>
        <dbReference type="Proteomes" id="UP000323597"/>
    </source>
</evidence>
<organism evidence="2 3">
    <name type="scientific">Gossypium mustelinum</name>
    <name type="common">Cotton</name>
    <name type="synonym">Gossypium caicoense</name>
    <dbReference type="NCBI Taxonomy" id="34275"/>
    <lineage>
        <taxon>Eukaryota</taxon>
        <taxon>Viridiplantae</taxon>
        <taxon>Streptophyta</taxon>
        <taxon>Embryophyta</taxon>
        <taxon>Tracheophyta</taxon>
        <taxon>Spermatophyta</taxon>
        <taxon>Magnoliopsida</taxon>
        <taxon>eudicotyledons</taxon>
        <taxon>Gunneridae</taxon>
        <taxon>Pentapetalae</taxon>
        <taxon>rosids</taxon>
        <taxon>malvids</taxon>
        <taxon>Malvales</taxon>
        <taxon>Malvaceae</taxon>
        <taxon>Malvoideae</taxon>
        <taxon>Gossypium</taxon>
    </lineage>
</organism>
<dbReference type="Proteomes" id="UP000323597">
    <property type="component" value="Chromosome D02"/>
</dbReference>
<keyword evidence="1" id="KW-1133">Transmembrane helix</keyword>
<feature type="transmembrane region" description="Helical" evidence="1">
    <location>
        <begin position="29"/>
        <end position="47"/>
    </location>
</feature>
<reference evidence="2 3" key="1">
    <citation type="submission" date="2019-07" db="EMBL/GenBank/DDBJ databases">
        <title>WGS assembly of Gossypium mustelinum.</title>
        <authorList>
            <person name="Chen Z.J."/>
            <person name="Sreedasyam A."/>
            <person name="Ando A."/>
            <person name="Song Q."/>
            <person name="De L."/>
            <person name="Hulse-Kemp A."/>
            <person name="Ding M."/>
            <person name="Ye W."/>
            <person name="Kirkbride R."/>
            <person name="Jenkins J."/>
            <person name="Plott C."/>
            <person name="Lovell J."/>
            <person name="Lin Y.-M."/>
            <person name="Vaughn R."/>
            <person name="Liu B."/>
            <person name="Li W."/>
            <person name="Simpson S."/>
            <person name="Scheffler B."/>
            <person name="Saski C."/>
            <person name="Grover C."/>
            <person name="Hu G."/>
            <person name="Conover J."/>
            <person name="Carlson J."/>
            <person name="Shu S."/>
            <person name="Boston L."/>
            <person name="Williams M."/>
            <person name="Peterson D."/>
            <person name="Mcgee K."/>
            <person name="Jones D."/>
            <person name="Wendel J."/>
            <person name="Stelly D."/>
            <person name="Grimwood J."/>
            <person name="Schmutz J."/>
        </authorList>
    </citation>
    <scope>NUCLEOTIDE SEQUENCE [LARGE SCALE GENOMIC DNA]</scope>
    <source>
        <strain evidence="2">1408120.09</strain>
    </source>
</reference>
<evidence type="ECO:0000256" key="1">
    <source>
        <dbReference type="SAM" id="Phobius"/>
    </source>
</evidence>
<keyword evidence="1" id="KW-0472">Membrane</keyword>